<organism evidence="2 3">
    <name type="scientific">Moorena producens (strain JHB)</name>
    <dbReference type="NCBI Taxonomy" id="1454205"/>
    <lineage>
        <taxon>Bacteria</taxon>
        <taxon>Bacillati</taxon>
        <taxon>Cyanobacteriota</taxon>
        <taxon>Cyanophyceae</taxon>
        <taxon>Coleofasciculales</taxon>
        <taxon>Coleofasciculaceae</taxon>
        <taxon>Moorena</taxon>
    </lineage>
</organism>
<dbReference type="EMBL" id="CP017708">
    <property type="protein sequence ID" value="AOY83616.2"/>
    <property type="molecule type" value="Genomic_DNA"/>
</dbReference>
<feature type="transmembrane region" description="Helical" evidence="1">
    <location>
        <begin position="12"/>
        <end position="33"/>
    </location>
</feature>
<reference evidence="3" key="1">
    <citation type="submission" date="2016-10" db="EMBL/GenBank/DDBJ databases">
        <title>Comparative genomics uncovers the prolific and rare metabolic potential of the cyanobacterial genus Moorea.</title>
        <authorList>
            <person name="Leao T."/>
            <person name="Castelao G."/>
            <person name="Korobeynikov A."/>
            <person name="Monroe E.A."/>
            <person name="Podell S."/>
            <person name="Glukhov E."/>
            <person name="Allen E."/>
            <person name="Gerwick W.H."/>
            <person name="Gerwick L."/>
        </authorList>
    </citation>
    <scope>NUCLEOTIDE SEQUENCE [LARGE SCALE GENOMIC DNA]</scope>
    <source>
        <strain evidence="3">JHB</strain>
    </source>
</reference>
<proteinExistence type="predicted"/>
<accession>A0A1D9G7I8</accession>
<evidence type="ECO:0000256" key="1">
    <source>
        <dbReference type="SAM" id="Phobius"/>
    </source>
</evidence>
<dbReference type="Proteomes" id="UP000176944">
    <property type="component" value="Chromosome"/>
</dbReference>
<name>A0A1D9G7I8_MOOP1</name>
<keyword evidence="1" id="KW-0472">Membrane</keyword>
<keyword evidence="1" id="KW-1133">Transmembrane helix</keyword>
<evidence type="ECO:0000313" key="3">
    <source>
        <dbReference type="Proteomes" id="UP000176944"/>
    </source>
</evidence>
<dbReference type="AlphaFoldDB" id="A0A1D9G7I8"/>
<protein>
    <submittedName>
        <fullName evidence="2">Uncharacterized protein</fullName>
    </submittedName>
</protein>
<evidence type="ECO:0000313" key="2">
    <source>
        <dbReference type="EMBL" id="AOY83616.2"/>
    </source>
</evidence>
<sequence>MDKRNTVSKIHPLSVVPCVFCLVFLETCFLVGWKPEPVLAQKTVGVQPDTEAVNLNFLQPENLPVDGSVITADTISQTKLTIPSLWWADEQFGGKLLDNWLAYPSKRRVDLVVNRQLWSLLNYLGRYAFINKMGNVSREYNYNTRVFNQRGKPLGAYTCDGNSMCQVEVCIPGQVPLAGKVSAFCQL</sequence>
<keyword evidence="1" id="KW-0812">Transmembrane</keyword>
<gene>
    <name evidence="2" type="ORF">BJP36_30560</name>
</gene>